<organism evidence="1 2">
    <name type="scientific">Rotaria sordida</name>
    <dbReference type="NCBI Taxonomy" id="392033"/>
    <lineage>
        <taxon>Eukaryota</taxon>
        <taxon>Metazoa</taxon>
        <taxon>Spiralia</taxon>
        <taxon>Gnathifera</taxon>
        <taxon>Rotifera</taxon>
        <taxon>Eurotatoria</taxon>
        <taxon>Bdelloidea</taxon>
        <taxon>Philodinida</taxon>
        <taxon>Philodinidae</taxon>
        <taxon>Rotaria</taxon>
    </lineage>
</organism>
<evidence type="ECO:0000313" key="2">
    <source>
        <dbReference type="Proteomes" id="UP000663874"/>
    </source>
</evidence>
<accession>A0A819UV87</accession>
<proteinExistence type="predicted"/>
<reference evidence="1" key="1">
    <citation type="submission" date="2021-02" db="EMBL/GenBank/DDBJ databases">
        <authorList>
            <person name="Nowell W R."/>
        </authorList>
    </citation>
    <scope>NUCLEOTIDE SEQUENCE</scope>
</reference>
<evidence type="ECO:0000313" key="1">
    <source>
        <dbReference type="EMBL" id="CAF4098749.1"/>
    </source>
</evidence>
<comment type="caution">
    <text evidence="1">The sequence shown here is derived from an EMBL/GenBank/DDBJ whole genome shotgun (WGS) entry which is preliminary data.</text>
</comment>
<sequence>MNKQTIDTSSSDQQYNQIIVNTSEALLIDNSTIDDSERETQPLLDEYK</sequence>
<dbReference type="EMBL" id="CAJOBE010010040">
    <property type="protein sequence ID" value="CAF4098749.1"/>
    <property type="molecule type" value="Genomic_DNA"/>
</dbReference>
<protein>
    <submittedName>
        <fullName evidence="1">Uncharacterized protein</fullName>
    </submittedName>
</protein>
<feature type="non-terminal residue" evidence="1">
    <location>
        <position position="48"/>
    </location>
</feature>
<dbReference type="AlphaFoldDB" id="A0A819UV87"/>
<name>A0A819UV87_9BILA</name>
<dbReference type="Proteomes" id="UP000663874">
    <property type="component" value="Unassembled WGS sequence"/>
</dbReference>
<gene>
    <name evidence="1" type="ORF">FNK824_LOCUS31286</name>
</gene>